<dbReference type="EMBL" id="QRBI01000093">
    <property type="protein sequence ID" value="RMC20939.1"/>
    <property type="molecule type" value="Genomic_DNA"/>
</dbReference>
<keyword evidence="3" id="KW-1185">Reference proteome</keyword>
<dbReference type="AlphaFoldDB" id="A0A3M0L611"/>
<sequence>MSSVPEWEENIEWEEDMELEEDSEEDRDLEKEPQVEWPVQLEWFDEAFAYSIMSTRWCGEPRAHQEEVTRPACNPDRSL</sequence>
<evidence type="ECO:0000313" key="3">
    <source>
        <dbReference type="Proteomes" id="UP000269221"/>
    </source>
</evidence>
<feature type="compositionally biased region" description="Acidic residues" evidence="1">
    <location>
        <begin position="1"/>
        <end position="27"/>
    </location>
</feature>
<name>A0A3M0L611_HIRRU</name>
<organism evidence="2 3">
    <name type="scientific">Hirundo rustica rustica</name>
    <dbReference type="NCBI Taxonomy" id="333673"/>
    <lineage>
        <taxon>Eukaryota</taxon>
        <taxon>Metazoa</taxon>
        <taxon>Chordata</taxon>
        <taxon>Craniata</taxon>
        <taxon>Vertebrata</taxon>
        <taxon>Euteleostomi</taxon>
        <taxon>Archelosauria</taxon>
        <taxon>Archosauria</taxon>
        <taxon>Dinosauria</taxon>
        <taxon>Saurischia</taxon>
        <taxon>Theropoda</taxon>
        <taxon>Coelurosauria</taxon>
        <taxon>Aves</taxon>
        <taxon>Neognathae</taxon>
        <taxon>Neoaves</taxon>
        <taxon>Telluraves</taxon>
        <taxon>Australaves</taxon>
        <taxon>Passeriformes</taxon>
        <taxon>Sylvioidea</taxon>
        <taxon>Hirundinidae</taxon>
        <taxon>Hirundo</taxon>
    </lineage>
</organism>
<feature type="region of interest" description="Disordered" evidence="1">
    <location>
        <begin position="1"/>
        <end position="33"/>
    </location>
</feature>
<evidence type="ECO:0000256" key="1">
    <source>
        <dbReference type="SAM" id="MobiDB-lite"/>
    </source>
</evidence>
<protein>
    <submittedName>
        <fullName evidence="2">Uncharacterized protein</fullName>
    </submittedName>
</protein>
<comment type="caution">
    <text evidence="2">The sequence shown here is derived from an EMBL/GenBank/DDBJ whole genome shotgun (WGS) entry which is preliminary data.</text>
</comment>
<proteinExistence type="predicted"/>
<evidence type="ECO:0000313" key="2">
    <source>
        <dbReference type="EMBL" id="RMC20939.1"/>
    </source>
</evidence>
<reference evidence="2 3" key="1">
    <citation type="submission" date="2018-07" db="EMBL/GenBank/DDBJ databases">
        <title>A high quality draft genome assembly of the barn swallow (H. rustica rustica).</title>
        <authorList>
            <person name="Formenti G."/>
            <person name="Chiara M."/>
            <person name="Poveda L."/>
            <person name="Francoijs K.-J."/>
            <person name="Bonisoli-Alquati A."/>
            <person name="Canova L."/>
            <person name="Gianfranceschi L."/>
            <person name="Horner D.S."/>
            <person name="Saino N."/>
        </authorList>
    </citation>
    <scope>NUCLEOTIDE SEQUENCE [LARGE SCALE GENOMIC DNA]</scope>
    <source>
        <strain evidence="2">Chelidonia</strain>
        <tissue evidence="2">Blood</tissue>
    </source>
</reference>
<gene>
    <name evidence="2" type="ORF">DUI87_01792</name>
</gene>
<accession>A0A3M0L611</accession>
<dbReference type="Proteomes" id="UP000269221">
    <property type="component" value="Unassembled WGS sequence"/>
</dbReference>